<dbReference type="CDD" id="cd06587">
    <property type="entry name" value="VOC"/>
    <property type="match status" value="1"/>
</dbReference>
<dbReference type="InterPro" id="IPR037523">
    <property type="entry name" value="VOC_core"/>
</dbReference>
<keyword evidence="3" id="KW-1185">Reference proteome</keyword>
<dbReference type="EMBL" id="BAABAK010000020">
    <property type="protein sequence ID" value="GAA3981700.1"/>
    <property type="molecule type" value="Genomic_DNA"/>
</dbReference>
<gene>
    <name evidence="2" type="ORF">GCM10022246_37200</name>
</gene>
<proteinExistence type="predicted"/>
<dbReference type="Proteomes" id="UP001501081">
    <property type="component" value="Unassembled WGS sequence"/>
</dbReference>
<evidence type="ECO:0000259" key="1">
    <source>
        <dbReference type="PROSITE" id="PS51819"/>
    </source>
</evidence>
<dbReference type="Pfam" id="PF00903">
    <property type="entry name" value="Glyoxalase"/>
    <property type="match status" value="1"/>
</dbReference>
<sequence>MITGLFETHLYVEDLEKSVDFYKNVLGLKQCGYNAERKIAFFWIGKPKEAMLGLWEKPKAEIDIRHFAFRSDLDDVLNKSVDFLKSKNLKPYNFLKDDSDKPMVFAWMPALAIYFNDPDGHILEFIAIIDGEARPELGVIPYEEWLAQKTP</sequence>
<dbReference type="InterPro" id="IPR029068">
    <property type="entry name" value="Glyas_Bleomycin-R_OHBP_Dase"/>
</dbReference>
<dbReference type="InterPro" id="IPR004360">
    <property type="entry name" value="Glyas_Fos-R_dOase_dom"/>
</dbReference>
<dbReference type="SUPFAM" id="SSF54593">
    <property type="entry name" value="Glyoxalase/Bleomycin resistance protein/Dihydroxybiphenyl dioxygenase"/>
    <property type="match status" value="1"/>
</dbReference>
<dbReference type="PANTHER" id="PTHR21366:SF31">
    <property type="entry name" value="METALLOTHIOL TRANSFERASE FOSB"/>
    <property type="match status" value="1"/>
</dbReference>
<dbReference type="PANTHER" id="PTHR21366">
    <property type="entry name" value="GLYOXALASE FAMILY PROTEIN"/>
    <property type="match status" value="1"/>
</dbReference>
<comment type="caution">
    <text evidence="2">The sequence shown here is derived from an EMBL/GenBank/DDBJ whole genome shotgun (WGS) entry which is preliminary data.</text>
</comment>
<dbReference type="PROSITE" id="PS51819">
    <property type="entry name" value="VOC"/>
    <property type="match status" value="1"/>
</dbReference>
<evidence type="ECO:0000313" key="2">
    <source>
        <dbReference type="EMBL" id="GAA3981700.1"/>
    </source>
</evidence>
<name>A0ABP7QG29_9SPHI</name>
<dbReference type="Gene3D" id="3.10.180.10">
    <property type="entry name" value="2,3-Dihydroxybiphenyl 1,2-Dioxygenase, domain 1"/>
    <property type="match status" value="1"/>
</dbReference>
<dbReference type="RefSeq" id="WP_344769474.1">
    <property type="nucleotide sequence ID" value="NZ_BAABAK010000020.1"/>
</dbReference>
<reference evidence="3" key="1">
    <citation type="journal article" date="2019" name="Int. J. Syst. Evol. Microbiol.">
        <title>The Global Catalogue of Microorganisms (GCM) 10K type strain sequencing project: providing services to taxonomists for standard genome sequencing and annotation.</title>
        <authorList>
            <consortium name="The Broad Institute Genomics Platform"/>
            <consortium name="The Broad Institute Genome Sequencing Center for Infectious Disease"/>
            <person name="Wu L."/>
            <person name="Ma J."/>
        </authorList>
    </citation>
    <scope>NUCLEOTIDE SEQUENCE [LARGE SCALE GENOMIC DNA]</scope>
    <source>
        <strain evidence="3">JCM 17338</strain>
    </source>
</reference>
<feature type="domain" description="VOC" evidence="1">
    <location>
        <begin position="4"/>
        <end position="128"/>
    </location>
</feature>
<protein>
    <submittedName>
        <fullName evidence="2">VOC family protein</fullName>
    </submittedName>
</protein>
<evidence type="ECO:0000313" key="3">
    <source>
        <dbReference type="Proteomes" id="UP001501081"/>
    </source>
</evidence>
<dbReference type="InterPro" id="IPR050383">
    <property type="entry name" value="GlyoxalaseI/FosfomycinResist"/>
</dbReference>
<organism evidence="2 3">
    <name type="scientific">Pedobacter ginsengiterrae</name>
    <dbReference type="NCBI Taxonomy" id="871696"/>
    <lineage>
        <taxon>Bacteria</taxon>
        <taxon>Pseudomonadati</taxon>
        <taxon>Bacteroidota</taxon>
        <taxon>Sphingobacteriia</taxon>
        <taxon>Sphingobacteriales</taxon>
        <taxon>Sphingobacteriaceae</taxon>
        <taxon>Pedobacter</taxon>
    </lineage>
</organism>
<accession>A0ABP7QG29</accession>